<dbReference type="GO" id="GO:0019154">
    <property type="term" value="F:glycolate dehydrogenase activity"/>
    <property type="evidence" value="ECO:0007669"/>
    <property type="project" value="UniProtKB-EC"/>
</dbReference>
<dbReference type="EC" id="1.1.99.14" evidence="6"/>
<dbReference type="InterPro" id="IPR004017">
    <property type="entry name" value="Cys_rich_dom"/>
</dbReference>
<accession>A0ABZ0Y075</accession>
<dbReference type="Pfam" id="PF13183">
    <property type="entry name" value="Fer4_8"/>
    <property type="match status" value="1"/>
</dbReference>
<keyword evidence="9" id="KW-1185">Reference proteome</keyword>
<dbReference type="PROSITE" id="PS00198">
    <property type="entry name" value="4FE4S_FER_1"/>
    <property type="match status" value="1"/>
</dbReference>
<gene>
    <name evidence="8" type="primary">glcF</name>
    <name evidence="8" type="ORF">SR858_02685</name>
</gene>
<keyword evidence="3" id="KW-0677">Repeat</keyword>
<dbReference type="InterPro" id="IPR009051">
    <property type="entry name" value="Helical_ferredxn"/>
</dbReference>
<keyword evidence="4 6" id="KW-0408">Iron</keyword>
<reference evidence="8 9" key="1">
    <citation type="submission" date="2023-11" db="EMBL/GenBank/DDBJ databases">
        <title>MicrobeMod: A computational toolkit for identifying prokaryotic methylation and restriction-modification with nanopore sequencing.</title>
        <authorList>
            <person name="Crits-Christoph A."/>
            <person name="Kang S.C."/>
            <person name="Lee H."/>
            <person name="Ostrov N."/>
        </authorList>
    </citation>
    <scope>NUCLEOTIDE SEQUENCE [LARGE SCALE GENOMIC DNA]</scope>
    <source>
        <strain evidence="8 9">ATCC 25935</strain>
    </source>
</reference>
<name>A0ABZ0Y075_9BURK</name>
<evidence type="ECO:0000256" key="2">
    <source>
        <dbReference type="ARBA" id="ARBA00022723"/>
    </source>
</evidence>
<dbReference type="NCBIfam" id="NF008434">
    <property type="entry name" value="PRK11274.1"/>
    <property type="match status" value="1"/>
</dbReference>
<dbReference type="PANTHER" id="PTHR32479">
    <property type="entry name" value="GLYCOLATE OXIDASE IRON-SULFUR SUBUNIT"/>
    <property type="match status" value="1"/>
</dbReference>
<evidence type="ECO:0000256" key="4">
    <source>
        <dbReference type="ARBA" id="ARBA00023004"/>
    </source>
</evidence>
<comment type="function">
    <text evidence="6">Component of a complex that catalyzes the oxidation of glycolate to glyoxylate.</text>
</comment>
<evidence type="ECO:0000313" key="9">
    <source>
        <dbReference type="Proteomes" id="UP001326110"/>
    </source>
</evidence>
<comment type="catalytic activity">
    <reaction evidence="6">
        <text>(R)-lactate + A = pyruvate + AH2</text>
        <dbReference type="Rhea" id="RHEA:15089"/>
        <dbReference type="ChEBI" id="CHEBI:13193"/>
        <dbReference type="ChEBI" id="CHEBI:15361"/>
        <dbReference type="ChEBI" id="CHEBI:16004"/>
        <dbReference type="ChEBI" id="CHEBI:17499"/>
    </reaction>
</comment>
<dbReference type="EMBL" id="CP140152">
    <property type="protein sequence ID" value="WQH05256.1"/>
    <property type="molecule type" value="Genomic_DNA"/>
</dbReference>
<dbReference type="InterPro" id="IPR012257">
    <property type="entry name" value="Glc_ox_4Fe-4S"/>
</dbReference>
<dbReference type="Gene3D" id="1.10.1060.10">
    <property type="entry name" value="Alpha-helical ferredoxin"/>
    <property type="match status" value="1"/>
</dbReference>
<evidence type="ECO:0000259" key="7">
    <source>
        <dbReference type="PROSITE" id="PS51379"/>
    </source>
</evidence>
<dbReference type="Pfam" id="PF02754">
    <property type="entry name" value="CCG"/>
    <property type="match status" value="2"/>
</dbReference>
<keyword evidence="1 6" id="KW-0004">4Fe-4S</keyword>
<keyword evidence="2 6" id="KW-0479">Metal-binding</keyword>
<dbReference type="GeneID" id="43166170"/>
<dbReference type="SUPFAM" id="SSF54862">
    <property type="entry name" value="4Fe-4S ferredoxins"/>
    <property type="match status" value="1"/>
</dbReference>
<dbReference type="InterPro" id="IPR017896">
    <property type="entry name" value="4Fe4S_Fe-S-bd"/>
</dbReference>
<keyword evidence="6" id="KW-0249">Electron transport</keyword>
<comment type="cofactor">
    <cofactor evidence="6">
        <name>[4Fe-4S] cluster</name>
        <dbReference type="ChEBI" id="CHEBI:49883"/>
    </cofactor>
    <text evidence="6">Binds 2 [4Fe-4S] clusters.</text>
</comment>
<evidence type="ECO:0000256" key="5">
    <source>
        <dbReference type="ARBA" id="ARBA00023014"/>
    </source>
</evidence>
<evidence type="ECO:0000256" key="3">
    <source>
        <dbReference type="ARBA" id="ARBA00022737"/>
    </source>
</evidence>
<keyword evidence="6" id="KW-0813">Transport</keyword>
<protein>
    <recommendedName>
        <fullName evidence="6">Glycolate oxidase iron-sulfur subunit</fullName>
        <ecNumber evidence="6">1.1.99.14</ecNumber>
    </recommendedName>
</protein>
<evidence type="ECO:0000256" key="6">
    <source>
        <dbReference type="PIRNR" id="PIRNR000139"/>
    </source>
</evidence>
<organism evidence="8 9">
    <name type="scientific">Duganella zoogloeoides</name>
    <dbReference type="NCBI Taxonomy" id="75659"/>
    <lineage>
        <taxon>Bacteria</taxon>
        <taxon>Pseudomonadati</taxon>
        <taxon>Pseudomonadota</taxon>
        <taxon>Betaproteobacteria</taxon>
        <taxon>Burkholderiales</taxon>
        <taxon>Oxalobacteraceae</taxon>
        <taxon>Telluria group</taxon>
        <taxon>Duganella</taxon>
    </lineage>
</organism>
<evidence type="ECO:0000256" key="1">
    <source>
        <dbReference type="ARBA" id="ARBA00022485"/>
    </source>
</evidence>
<dbReference type="PIRSF" id="PIRSF000139">
    <property type="entry name" value="Glc_ox_4Fe-4S"/>
    <property type="match status" value="1"/>
</dbReference>
<evidence type="ECO:0000313" key="8">
    <source>
        <dbReference type="EMBL" id="WQH05256.1"/>
    </source>
</evidence>
<dbReference type="Proteomes" id="UP001326110">
    <property type="component" value="Chromosome"/>
</dbReference>
<dbReference type="PROSITE" id="PS51379">
    <property type="entry name" value="4FE4S_FER_2"/>
    <property type="match status" value="2"/>
</dbReference>
<keyword evidence="8" id="KW-0560">Oxidoreductase</keyword>
<proteinExistence type="predicted"/>
<feature type="domain" description="4Fe-4S ferredoxin-type" evidence="7">
    <location>
        <begin position="14"/>
        <end position="47"/>
    </location>
</feature>
<dbReference type="InterPro" id="IPR017900">
    <property type="entry name" value="4Fe4S_Fe_S_CS"/>
</dbReference>
<dbReference type="RefSeq" id="WP_019924648.1">
    <property type="nucleotide sequence ID" value="NZ_CP140152.1"/>
</dbReference>
<keyword evidence="5 6" id="KW-0411">Iron-sulfur</keyword>
<dbReference type="PANTHER" id="PTHR32479:SF17">
    <property type="entry name" value="GLYCOLATE OXIDASE IRON-SULFUR SUBUNIT"/>
    <property type="match status" value="1"/>
</dbReference>
<feature type="domain" description="4Fe-4S ferredoxin-type" evidence="7">
    <location>
        <begin position="66"/>
        <end position="89"/>
    </location>
</feature>
<sequence length="410" mass="44715">MQTNLADFIQHTREGEEADAILRSCVHCGFCTATCPTYQLLGDELDGPRGRIYLIKQVLEGAPVTGKTQLHLDRCLTCRSCETTCPSGVRYGRLLDIGRQVVEQRVRRPAAERFRRWLLKEALPRQRVFAAALRAGRLFRPVLSPALQDKIPARQAAGKLPARTHARKMLALAGCTQPAMAPNIHHAAARVLDAAGVQLIVAPEAGCCGALRHHLNDQQAALDDMRRNIDAWWPYVERGEVEAIVMTASGCGATVKEYGHLLAHDVDYAAKAARIAALTRDLSEVMPEFEAELARRTAAIAERVAYHPPCTLQHGQQIRGKVESVLRAVGVDVVLCADSHLCCGSAGTYSLLQPDLSLQLRDRKLEALAATGATTIVSANVGCTAHLQSGTQTPVVHWIELVDRMLVRSA</sequence>
<comment type="catalytic activity">
    <reaction evidence="6">
        <text>glycolate + A = glyoxylate + AH2</text>
        <dbReference type="Rhea" id="RHEA:21264"/>
        <dbReference type="ChEBI" id="CHEBI:13193"/>
        <dbReference type="ChEBI" id="CHEBI:17499"/>
        <dbReference type="ChEBI" id="CHEBI:29805"/>
        <dbReference type="ChEBI" id="CHEBI:36655"/>
        <dbReference type="EC" id="1.1.99.14"/>
    </reaction>
</comment>